<evidence type="ECO:0000313" key="2">
    <source>
        <dbReference type="Proteomes" id="UP001500945"/>
    </source>
</evidence>
<evidence type="ECO:0000313" key="1">
    <source>
        <dbReference type="EMBL" id="GAA4403000.1"/>
    </source>
</evidence>
<keyword evidence="2" id="KW-1185">Reference proteome</keyword>
<dbReference type="Proteomes" id="UP001500945">
    <property type="component" value="Unassembled WGS sequence"/>
</dbReference>
<organism evidence="1 2">
    <name type="scientific">Fodinibacter luteus</name>
    <dbReference type="NCBI Taxonomy" id="552064"/>
    <lineage>
        <taxon>Bacteria</taxon>
        <taxon>Bacillati</taxon>
        <taxon>Actinomycetota</taxon>
        <taxon>Actinomycetes</taxon>
        <taxon>Micrococcales</taxon>
        <taxon>Intrasporangiaceae</taxon>
        <taxon>Fodinibacter (ex Wang et al. 2009)</taxon>
    </lineage>
</organism>
<dbReference type="RefSeq" id="WP_345203994.1">
    <property type="nucleotide sequence ID" value="NZ_BAABGM010000009.1"/>
</dbReference>
<dbReference type="EMBL" id="BAABGM010000009">
    <property type="protein sequence ID" value="GAA4403000.1"/>
    <property type="molecule type" value="Genomic_DNA"/>
</dbReference>
<accession>A0ABP8KAS9</accession>
<protein>
    <recommendedName>
        <fullName evidence="3">DUF2017 domain-containing protein</fullName>
    </recommendedName>
</protein>
<name>A0ABP8KAS9_9MICO</name>
<comment type="caution">
    <text evidence="1">The sequence shown here is derived from an EMBL/GenBank/DDBJ whole genome shotgun (WGS) entry which is preliminary data.</text>
</comment>
<evidence type="ECO:0008006" key="3">
    <source>
        <dbReference type="Google" id="ProtNLM"/>
    </source>
</evidence>
<reference evidence="2" key="1">
    <citation type="journal article" date="2019" name="Int. J. Syst. Evol. Microbiol.">
        <title>The Global Catalogue of Microorganisms (GCM) 10K type strain sequencing project: providing services to taxonomists for standard genome sequencing and annotation.</title>
        <authorList>
            <consortium name="The Broad Institute Genomics Platform"/>
            <consortium name="The Broad Institute Genome Sequencing Center for Infectious Disease"/>
            <person name="Wu L."/>
            <person name="Ma J."/>
        </authorList>
    </citation>
    <scope>NUCLEOTIDE SEQUENCE [LARGE SCALE GENOMIC DNA]</scope>
    <source>
        <strain evidence="2">JCM 17809</strain>
    </source>
</reference>
<sequence>MPDDDIHDRFHQLLEEESNRGLGDIPLRATAALSPFSLAQMQGATNLLHKAMRALEHGDEARARRFVERAVALPYDEHERVHPAAMMAHQEMFLAVTDALEDGEDDWLGAIADTFASAPEHARYCLRDVLLAVLQDYDLSDDEQRRVRRLIREVPERAELHDLDLPPEEMATAVLDVLEGVIHFADAYEEAIRVDDDEE</sequence>
<gene>
    <name evidence="1" type="ORF">GCM10023168_14120</name>
</gene>
<proteinExistence type="predicted"/>